<name>A0A0F9A1V7_9ZZZZ</name>
<evidence type="ECO:0000259" key="1">
    <source>
        <dbReference type="PROSITE" id="PS50943"/>
    </source>
</evidence>
<dbReference type="CDD" id="cd00093">
    <property type="entry name" value="HTH_XRE"/>
    <property type="match status" value="1"/>
</dbReference>
<gene>
    <name evidence="2" type="ORF">LCGC14_2625150</name>
</gene>
<protein>
    <recommendedName>
        <fullName evidence="1">HTH cro/C1-type domain-containing protein</fullName>
    </recommendedName>
</protein>
<dbReference type="GO" id="GO:0003677">
    <property type="term" value="F:DNA binding"/>
    <property type="evidence" value="ECO:0007669"/>
    <property type="project" value="InterPro"/>
</dbReference>
<feature type="domain" description="HTH cro/C1-type" evidence="1">
    <location>
        <begin position="14"/>
        <end position="70"/>
    </location>
</feature>
<sequence>MISSRYEAEVGNRLRNVRESRNLSRKEVEIQTGGEFKESILAMYENGRRRIPTPRLKKLADFYTVSSAFLMGDSPHVDSGFQEYDVEAMLMSDPKYSEEEKELLMHVINIIAAKRKAEGKD</sequence>
<dbReference type="InterPro" id="IPR010982">
    <property type="entry name" value="Lambda_DNA-bd_dom_sf"/>
</dbReference>
<reference evidence="2" key="1">
    <citation type="journal article" date="2015" name="Nature">
        <title>Complex archaea that bridge the gap between prokaryotes and eukaryotes.</title>
        <authorList>
            <person name="Spang A."/>
            <person name="Saw J.H."/>
            <person name="Jorgensen S.L."/>
            <person name="Zaremba-Niedzwiedzka K."/>
            <person name="Martijn J."/>
            <person name="Lind A.E."/>
            <person name="van Eijk R."/>
            <person name="Schleper C."/>
            <person name="Guy L."/>
            <person name="Ettema T.J."/>
        </authorList>
    </citation>
    <scope>NUCLEOTIDE SEQUENCE</scope>
</reference>
<dbReference type="SUPFAM" id="SSF47413">
    <property type="entry name" value="lambda repressor-like DNA-binding domains"/>
    <property type="match status" value="1"/>
</dbReference>
<dbReference type="Gene3D" id="1.10.260.40">
    <property type="entry name" value="lambda repressor-like DNA-binding domains"/>
    <property type="match status" value="1"/>
</dbReference>
<dbReference type="AlphaFoldDB" id="A0A0F9A1V7"/>
<organism evidence="2">
    <name type="scientific">marine sediment metagenome</name>
    <dbReference type="NCBI Taxonomy" id="412755"/>
    <lineage>
        <taxon>unclassified sequences</taxon>
        <taxon>metagenomes</taxon>
        <taxon>ecological metagenomes</taxon>
    </lineage>
</organism>
<proteinExistence type="predicted"/>
<accession>A0A0F9A1V7</accession>
<evidence type="ECO:0000313" key="2">
    <source>
        <dbReference type="EMBL" id="KKL03539.1"/>
    </source>
</evidence>
<comment type="caution">
    <text evidence="2">The sequence shown here is derived from an EMBL/GenBank/DDBJ whole genome shotgun (WGS) entry which is preliminary data.</text>
</comment>
<dbReference type="EMBL" id="LAZR01044889">
    <property type="protein sequence ID" value="KKL03539.1"/>
    <property type="molecule type" value="Genomic_DNA"/>
</dbReference>
<dbReference type="SMART" id="SM00530">
    <property type="entry name" value="HTH_XRE"/>
    <property type="match status" value="1"/>
</dbReference>
<dbReference type="InterPro" id="IPR001387">
    <property type="entry name" value="Cro/C1-type_HTH"/>
</dbReference>
<dbReference type="PROSITE" id="PS50943">
    <property type="entry name" value="HTH_CROC1"/>
    <property type="match status" value="1"/>
</dbReference>
<dbReference type="Pfam" id="PF13560">
    <property type="entry name" value="HTH_31"/>
    <property type="match status" value="1"/>
</dbReference>